<dbReference type="SUPFAM" id="SSF46565">
    <property type="entry name" value="Chaperone J-domain"/>
    <property type="match status" value="1"/>
</dbReference>
<evidence type="ECO:0000313" key="4">
    <source>
        <dbReference type="Proteomes" id="UP000507470"/>
    </source>
</evidence>
<feature type="compositionally biased region" description="Basic residues" evidence="1">
    <location>
        <begin position="770"/>
        <end position="780"/>
    </location>
</feature>
<proteinExistence type="predicted"/>
<feature type="region of interest" description="Disordered" evidence="1">
    <location>
        <begin position="513"/>
        <end position="720"/>
    </location>
</feature>
<feature type="region of interest" description="Disordered" evidence="1">
    <location>
        <begin position="375"/>
        <end position="394"/>
    </location>
</feature>
<dbReference type="GO" id="GO:0005737">
    <property type="term" value="C:cytoplasm"/>
    <property type="evidence" value="ECO:0007669"/>
    <property type="project" value="TreeGrafter"/>
</dbReference>
<feature type="compositionally biased region" description="Basic and acidic residues" evidence="1">
    <location>
        <begin position="212"/>
        <end position="239"/>
    </location>
</feature>
<dbReference type="CDD" id="cd06257">
    <property type="entry name" value="DnaJ"/>
    <property type="match status" value="1"/>
</dbReference>
<dbReference type="PRINTS" id="PR00625">
    <property type="entry name" value="JDOMAIN"/>
</dbReference>
<accession>A0A6J8F3P1</accession>
<dbReference type="OrthoDB" id="10250354at2759"/>
<evidence type="ECO:0000256" key="1">
    <source>
        <dbReference type="SAM" id="MobiDB-lite"/>
    </source>
</evidence>
<feature type="region of interest" description="Disordered" evidence="1">
    <location>
        <begin position="199"/>
        <end position="287"/>
    </location>
</feature>
<sequence>MNFQHCNNFDENISSIDCNNDCLNDSITAEEVLKVVKDLKFKKSAGCDGITNEMIRVSCGKLVKTYVLFFNLIFKSEIFPSIWRENIIKPIFKGGCFNDPSNYRGIAFSSCLVICFLFCNIFSSTMTKNHFTILGLKPGVTDDDVKKAYRTLAKKYHPDKNKSHDAEERFKEIGAAYEVLKAKDRREIHERELNRPKEAFVRTEFRTPGGRTQEHNYRAKEEFNQRRRSEPPPRFKFDEDPFTGPYSQYRNSKGFKEKDYFDQSKQKQQRPAGKKRPQEKPKWNNNWTEEEEMSFHDYGDKSSFSFAFKSFMDDMDFSMSFTMGGDMFGDEAPFTNFNGHGPGPKKPHAAYRHHKNNVAGEHGYKGGLSEDYLFSPRSGMDSSESESEDSDDSDFDYSDMKFSCAFCGKRLKLEDLKTHEPACGHRKKTNINIDSDDEEHRNGYRKMFQEKSGDWRRDHEKFQEYVKRAKRAYRINKSRDGCRMESQKLLCSLCGKVIEKGEARTHSLFCHTKADPHFGPPPTTNEDPPMKDSKYKRAKEYAKKKVPKFKKSFSADDSQQQHSFTEPKTKGRDTMDEPMTSTGTGLNPSPKSKFGKTKRAPAPPPPKPCPAGPTVGPAPTTTSSRTEEPTKTKLGHRASCPPAPQSNPTSSPSQESPPVRPSSQISRKEDVPVKVGTYQLVRTRYVVATKPPIYSESDTSSEEESDSDSDNDQQLVPRSRLVYVVQPRVVVRPRPTSEQLYPQNIKVRVPVQNPKNGRQQEQPKIPEKPKKSKSFRIGKK</sequence>
<dbReference type="Proteomes" id="UP000507470">
    <property type="component" value="Unassembled WGS sequence"/>
</dbReference>
<feature type="compositionally biased region" description="Pro residues" evidence="1">
    <location>
        <begin position="601"/>
        <end position="611"/>
    </location>
</feature>
<dbReference type="PROSITE" id="PS50076">
    <property type="entry name" value="DNAJ_2"/>
    <property type="match status" value="1"/>
</dbReference>
<evidence type="ECO:0000259" key="2">
    <source>
        <dbReference type="PROSITE" id="PS50076"/>
    </source>
</evidence>
<feature type="compositionally biased region" description="Basic and acidic residues" evidence="1">
    <location>
        <begin position="528"/>
        <end position="543"/>
    </location>
</feature>
<feature type="compositionally biased region" description="Polar residues" evidence="1">
    <location>
        <begin position="646"/>
        <end position="665"/>
    </location>
</feature>
<dbReference type="Gene3D" id="1.10.287.110">
    <property type="entry name" value="DnaJ domain"/>
    <property type="match status" value="1"/>
</dbReference>
<feature type="domain" description="J" evidence="2">
    <location>
        <begin position="129"/>
        <end position="193"/>
    </location>
</feature>
<gene>
    <name evidence="3" type="ORF">MCOR_58024</name>
</gene>
<dbReference type="GO" id="GO:0051082">
    <property type="term" value="F:unfolded protein binding"/>
    <property type="evidence" value="ECO:0007669"/>
    <property type="project" value="TreeGrafter"/>
</dbReference>
<feature type="region of interest" description="Disordered" evidence="1">
    <location>
        <begin position="735"/>
        <end position="780"/>
    </location>
</feature>
<dbReference type="GO" id="GO:0042026">
    <property type="term" value="P:protein refolding"/>
    <property type="evidence" value="ECO:0007669"/>
    <property type="project" value="TreeGrafter"/>
</dbReference>
<dbReference type="AlphaFoldDB" id="A0A6J8F3P1"/>
<dbReference type="SMART" id="SM00271">
    <property type="entry name" value="DnaJ"/>
    <property type="match status" value="1"/>
</dbReference>
<protein>
    <recommendedName>
        <fullName evidence="2">J domain-containing protein</fullName>
    </recommendedName>
</protein>
<dbReference type="InterPro" id="IPR036869">
    <property type="entry name" value="J_dom_sf"/>
</dbReference>
<dbReference type="PANTHER" id="PTHR43096">
    <property type="entry name" value="DNAJ HOMOLOG 1, MITOCHONDRIAL-RELATED"/>
    <property type="match status" value="1"/>
</dbReference>
<feature type="compositionally biased region" description="Basic and acidic residues" evidence="1">
    <location>
        <begin position="565"/>
        <end position="575"/>
    </location>
</feature>
<feature type="compositionally biased region" description="Low complexity" evidence="1">
    <location>
        <begin position="612"/>
        <end position="624"/>
    </location>
</feature>
<dbReference type="InterPro" id="IPR001623">
    <property type="entry name" value="DnaJ_domain"/>
</dbReference>
<dbReference type="EMBL" id="CACVKT020010425">
    <property type="protein sequence ID" value="CAC5426295.1"/>
    <property type="molecule type" value="Genomic_DNA"/>
</dbReference>
<name>A0A6J8F3P1_MYTCO</name>
<evidence type="ECO:0000313" key="3">
    <source>
        <dbReference type="EMBL" id="CAC5426295.1"/>
    </source>
</evidence>
<feature type="compositionally biased region" description="Polar residues" evidence="1">
    <location>
        <begin position="579"/>
        <end position="590"/>
    </location>
</feature>
<feature type="compositionally biased region" description="Acidic residues" evidence="1">
    <location>
        <begin position="383"/>
        <end position="394"/>
    </location>
</feature>
<dbReference type="Pfam" id="PF00226">
    <property type="entry name" value="DnaJ"/>
    <property type="match status" value="1"/>
</dbReference>
<reference evidence="3 4" key="1">
    <citation type="submission" date="2020-06" db="EMBL/GenBank/DDBJ databases">
        <authorList>
            <person name="Li R."/>
            <person name="Bekaert M."/>
        </authorList>
    </citation>
    <scope>NUCLEOTIDE SEQUENCE [LARGE SCALE GENOMIC DNA]</scope>
    <source>
        <strain evidence="4">wild</strain>
    </source>
</reference>
<keyword evidence="4" id="KW-1185">Reference proteome</keyword>
<dbReference type="PANTHER" id="PTHR43096:SF10">
    <property type="entry name" value="CHAPERONE PROTEIN DNAJ A6, CHLOROPLASTIC"/>
    <property type="match status" value="1"/>
</dbReference>
<feature type="compositionally biased region" description="Acidic residues" evidence="1">
    <location>
        <begin position="699"/>
        <end position="711"/>
    </location>
</feature>
<feature type="compositionally biased region" description="Basic and acidic residues" evidence="1">
    <location>
        <begin position="254"/>
        <end position="265"/>
    </location>
</feature>
<feature type="compositionally biased region" description="Polar residues" evidence="1">
    <location>
        <begin position="555"/>
        <end position="564"/>
    </location>
</feature>
<organism evidence="3 4">
    <name type="scientific">Mytilus coruscus</name>
    <name type="common">Sea mussel</name>
    <dbReference type="NCBI Taxonomy" id="42192"/>
    <lineage>
        <taxon>Eukaryota</taxon>
        <taxon>Metazoa</taxon>
        <taxon>Spiralia</taxon>
        <taxon>Lophotrochozoa</taxon>
        <taxon>Mollusca</taxon>
        <taxon>Bivalvia</taxon>
        <taxon>Autobranchia</taxon>
        <taxon>Pteriomorphia</taxon>
        <taxon>Mytilida</taxon>
        <taxon>Mytiloidea</taxon>
        <taxon>Mytilidae</taxon>
        <taxon>Mytilinae</taxon>
        <taxon>Mytilus</taxon>
    </lineage>
</organism>